<keyword evidence="8" id="KW-1185">Reference proteome</keyword>
<evidence type="ECO:0000313" key="8">
    <source>
        <dbReference type="Proteomes" id="UP000036681"/>
    </source>
</evidence>
<evidence type="ECO:0000259" key="7">
    <source>
        <dbReference type="PROSITE" id="PS51489"/>
    </source>
</evidence>
<dbReference type="SUPFAM" id="SSF88798">
    <property type="entry name" value="N-terminal, heterodimerisation domain of RBP7 (RpoE)"/>
    <property type="match status" value="1"/>
</dbReference>
<dbReference type="InterPro" id="IPR005576">
    <property type="entry name" value="Rpb7-like_N"/>
</dbReference>
<sequence>MDESGEKFANLAPMRIRHDSVQSNVADFLQHQANKSKDRRRFIEIDGTISGIDVGEQLGASSGSDRDIGTAETDYNEALGRFMRNEIAYDEFMEITGGVGLNEEAADFDDSMVDDDLDETDLPAGSSRVNRHRDSTSANEAFDDEEMDEDDEGGPSTSGLSSIMRPLGSVPALASSRGFKSERIFLTNKNGEEIDEDRLLGIPLELRNSGPSADQLAGRSIIVKSGTFGMQQRNKLSKTLDALLGQANVIYAKGQTKEALTMLLEVIRQEPRSPDAYRLVADIYKEMNQPHKSLQYGLLAAHLNSRTPAEEWVELGNLAHKLQRIEEAAACYGRAIRAEPSNWKHYEKRIETLDLIGLRPVAMRTRLMAAQNIDHSSAQVDFDWFQALIKTVAEYYIQMNDEEKAILALEAFVLRSREFGRKADSQHQTLVGMWMARQRFEDAAKSIFALCQGITALDADGKFAMEIKFNNAGYTVTPFPPRKVHRFVVGNSFSSMLLIRLIVCFIRLGRKDLVPTLVDKLFERDILPEDEPLYVDIARAYQAVECIPHAQKYVEHLLARHCFSESPDVWFLYGQLLSARKKTEEATRAYERVLDIQPSHVDARINLSTLQQRLGMAEKAFETLRDYDLDAGSSLPDERLLIRQADFLSQHKRTDQFVRCVRMLLTPHFYVVHQNSSLLKKRAISGSGKTVVALCNGLRAAAFNAVHGSPLEKYVKRLGAIAASEDRPPSDMTATQLHDYTFKLLEILLSQGRYADALHNNNSLLVPAERDLLFTRIFNAMNHVFCHSQNVSYHRYVMRALARMPGNIALQMISGNNSLITGAYRHALGEYLRVWFQVPDNPLVCLLLALTFTHMACKKDISSRHMVALRGLAFMNRYQRLRGDCQETNFNIARMFHQMNILPLAIHFYQKCLDSKVPMVAVVDEDTGEETIVPYERRMSVPCEHEWELNRENIRPLRGGRSVHAINTVFGGVKVSMKEAEAKFESDLKEAEESSDPIEKCVRYVAWFEEHFPTGKQSHLYPMLTRIINKFGYREEYLNDERMLKMWFKLAENRGNASPEALFERAFTAGCCRRMAKFYIRWAEMREDMRDIEGARAIFNRARENRAEPLSVLNQAVDDFEMRQLRALTEVDTASDEDADVAPNEPVRIALGGLTGLGRNLRTPVVRSAVMVADGLRSGAKQQAQFAVFADGATSSTSANAFSVFEGGEEFNEQNALIPQDFGEDLARVEFAENTREPAKWKQSRIDSIKKTKNVPAAAFDVFDEMEYKKKKKERREREKAKSCLLIRDEVISSEELLALDIGELPVDMFVLALMEDTVRIKPHNFGSPFEEVLMKQLNARLTNKIVPGLGLCLFVYDLIEVGVSYILPGDGSTHTRVKFRFVVFRPFVDEIIEGNILSCNNDGLTISLTFFEDIFIPSHRLPQPSIYEEEEQVWYWEYPSEEGQPPAKLYMDPGKAVRFRVVENIFKDVDPDVGEDEKKKEKSYEIIGSMSETGLGCVVWWAPTEETGEDEEEEEEGEGEDGEEAQ</sequence>
<dbReference type="CDD" id="cd04330">
    <property type="entry name" value="RNAP_III_Rpc25_N"/>
    <property type="match status" value="1"/>
</dbReference>
<name>A0A9J2PUI5_ASCLU</name>
<dbReference type="SUPFAM" id="SSF50249">
    <property type="entry name" value="Nucleic acid-binding proteins"/>
    <property type="match status" value="1"/>
</dbReference>
<organism evidence="8 9">
    <name type="scientific">Ascaris lumbricoides</name>
    <name type="common">Giant roundworm</name>
    <dbReference type="NCBI Taxonomy" id="6252"/>
    <lineage>
        <taxon>Eukaryota</taxon>
        <taxon>Metazoa</taxon>
        <taxon>Ecdysozoa</taxon>
        <taxon>Nematoda</taxon>
        <taxon>Chromadorea</taxon>
        <taxon>Rhabditida</taxon>
        <taxon>Spirurina</taxon>
        <taxon>Ascaridomorpha</taxon>
        <taxon>Ascaridoidea</taxon>
        <taxon>Ascarididae</taxon>
        <taxon>Ascaris</taxon>
    </lineage>
</organism>
<dbReference type="PANTHER" id="PTHR23082">
    <property type="entry name" value="TRANSCRIPTION INITIATION FACTOR IIIC TFIIIC , POLYPEPTIDE 3-RELATED"/>
    <property type="match status" value="1"/>
</dbReference>
<dbReference type="InterPro" id="IPR019734">
    <property type="entry name" value="TPR_rpt"/>
</dbReference>
<protein>
    <submittedName>
        <fullName evidence="9">BUB1 N-terminal domain-containing protein</fullName>
    </submittedName>
</protein>
<dbReference type="InterPro" id="IPR039340">
    <property type="entry name" value="Tfc4/TFIIIC-102/Sfc4"/>
</dbReference>
<dbReference type="GO" id="GO:0006383">
    <property type="term" value="P:transcription by RNA polymerase III"/>
    <property type="evidence" value="ECO:0007669"/>
    <property type="project" value="InterPro"/>
</dbReference>
<dbReference type="Pfam" id="PF08311">
    <property type="entry name" value="Mad3_BUB1_I"/>
    <property type="match status" value="1"/>
</dbReference>
<evidence type="ECO:0000256" key="2">
    <source>
        <dbReference type="ARBA" id="ARBA00022478"/>
    </source>
</evidence>
<dbReference type="PANTHER" id="PTHR23082:SF0">
    <property type="entry name" value="GENERAL TRANSCRIPTION FACTOR 3C POLYPEPTIDE 3"/>
    <property type="match status" value="1"/>
</dbReference>
<feature type="compositionally biased region" description="Acidic residues" evidence="6">
    <location>
        <begin position="1507"/>
        <end position="1527"/>
    </location>
</feature>
<dbReference type="Pfam" id="PF03876">
    <property type="entry name" value="SHS2_Rpb7-N"/>
    <property type="match status" value="1"/>
</dbReference>
<comment type="similarity">
    <text evidence="1">Belongs to the eukaryotic RPB7/RPC8 RNA polymerase subunit family.</text>
</comment>
<keyword evidence="2" id="KW-0240">DNA-directed RNA polymerase</keyword>
<dbReference type="SMART" id="SM00777">
    <property type="entry name" value="Mad3_BUB1_I"/>
    <property type="match status" value="1"/>
</dbReference>
<dbReference type="GO" id="GO:0000428">
    <property type="term" value="C:DNA-directed RNA polymerase complex"/>
    <property type="evidence" value="ECO:0007669"/>
    <property type="project" value="UniProtKB-KW"/>
</dbReference>
<feature type="compositionally biased region" description="Acidic residues" evidence="6">
    <location>
        <begin position="141"/>
        <end position="153"/>
    </location>
</feature>
<dbReference type="Pfam" id="PF13181">
    <property type="entry name" value="TPR_8"/>
    <property type="match status" value="2"/>
</dbReference>
<dbReference type="Pfam" id="PF13174">
    <property type="entry name" value="TPR_6"/>
    <property type="match status" value="1"/>
</dbReference>
<feature type="domain" description="BUB1 N-terminal" evidence="7">
    <location>
        <begin position="984"/>
        <end position="1149"/>
    </location>
</feature>
<evidence type="ECO:0000256" key="4">
    <source>
        <dbReference type="ARBA" id="ARBA00023242"/>
    </source>
</evidence>
<evidence type="ECO:0000313" key="9">
    <source>
        <dbReference type="WBParaSite" id="ALUE_0001295901-mRNA-1"/>
    </source>
</evidence>
<dbReference type="InterPro" id="IPR011990">
    <property type="entry name" value="TPR-like_helical_dom_sf"/>
</dbReference>
<dbReference type="GO" id="GO:0000127">
    <property type="term" value="C:transcription factor TFIIIC complex"/>
    <property type="evidence" value="ECO:0007669"/>
    <property type="project" value="TreeGrafter"/>
</dbReference>
<feature type="repeat" description="TPR" evidence="5">
    <location>
        <begin position="567"/>
        <end position="600"/>
    </location>
</feature>
<dbReference type="InterPro" id="IPR012340">
    <property type="entry name" value="NA-bd_OB-fold"/>
</dbReference>
<dbReference type="InterPro" id="IPR013212">
    <property type="entry name" value="Mad3/Bub1_I"/>
</dbReference>
<dbReference type="InterPro" id="IPR013238">
    <property type="entry name" value="RNA_pol_III_Rbc25"/>
</dbReference>
<evidence type="ECO:0000256" key="1">
    <source>
        <dbReference type="ARBA" id="ARBA00009307"/>
    </source>
</evidence>
<dbReference type="Gene3D" id="1.25.40.430">
    <property type="match status" value="1"/>
</dbReference>
<dbReference type="FunFam" id="3.30.1490.120:FF:000002">
    <property type="entry name" value="DNA-directed RNA polymerase III subunit RPC8"/>
    <property type="match status" value="1"/>
</dbReference>
<dbReference type="SMART" id="SM00028">
    <property type="entry name" value="TPR"/>
    <property type="match status" value="5"/>
</dbReference>
<dbReference type="Proteomes" id="UP000036681">
    <property type="component" value="Unplaced"/>
</dbReference>
<dbReference type="PROSITE" id="PS51489">
    <property type="entry name" value="BUB1_N"/>
    <property type="match status" value="1"/>
</dbReference>
<dbReference type="PROSITE" id="PS50005">
    <property type="entry name" value="TPR"/>
    <property type="match status" value="2"/>
</dbReference>
<dbReference type="Gene3D" id="2.40.50.140">
    <property type="entry name" value="Nucleic acid-binding proteins"/>
    <property type="match status" value="1"/>
</dbReference>
<reference evidence="9" key="1">
    <citation type="submission" date="2023-03" db="UniProtKB">
        <authorList>
            <consortium name="WormBaseParasite"/>
        </authorList>
    </citation>
    <scope>IDENTIFICATION</scope>
</reference>
<dbReference type="Pfam" id="PF08292">
    <property type="entry name" value="RNA_pol_Rbc25"/>
    <property type="match status" value="1"/>
</dbReference>
<evidence type="ECO:0000256" key="6">
    <source>
        <dbReference type="SAM" id="MobiDB-lite"/>
    </source>
</evidence>
<dbReference type="Gene3D" id="3.30.1490.120">
    <property type="entry name" value="RNA polymerase Rpb7-like, N-terminal domain"/>
    <property type="match status" value="1"/>
</dbReference>
<dbReference type="InterPro" id="IPR036898">
    <property type="entry name" value="RNA_pol_Rpb7-like_N_sf"/>
</dbReference>
<evidence type="ECO:0000256" key="3">
    <source>
        <dbReference type="ARBA" id="ARBA00023163"/>
    </source>
</evidence>
<feature type="repeat" description="TPR" evidence="5">
    <location>
        <begin position="309"/>
        <end position="342"/>
    </location>
</feature>
<evidence type="ECO:0000256" key="5">
    <source>
        <dbReference type="PROSITE-ProRule" id="PRU00339"/>
    </source>
</evidence>
<accession>A0A9J2PUI5</accession>
<feature type="region of interest" description="Disordered" evidence="6">
    <location>
        <begin position="113"/>
        <end position="163"/>
    </location>
</feature>
<dbReference type="SUPFAM" id="SSF48452">
    <property type="entry name" value="TPR-like"/>
    <property type="match status" value="2"/>
</dbReference>
<proteinExistence type="inferred from homology"/>
<keyword evidence="3" id="KW-0804">Transcription</keyword>
<keyword evidence="5" id="KW-0802">TPR repeat</keyword>
<keyword evidence="4" id="KW-0539">Nucleus</keyword>
<dbReference type="Gene3D" id="1.25.40.10">
    <property type="entry name" value="Tetratricopeptide repeat domain"/>
    <property type="match status" value="2"/>
</dbReference>
<feature type="region of interest" description="Disordered" evidence="6">
    <location>
        <begin position="1499"/>
        <end position="1527"/>
    </location>
</feature>
<dbReference type="WBParaSite" id="ALUE_0001295901-mRNA-1">
    <property type="protein sequence ID" value="ALUE_0001295901-mRNA-1"/>
    <property type="gene ID" value="ALUE_0001295901"/>
</dbReference>